<evidence type="ECO:0000313" key="3">
    <source>
        <dbReference type="EMBL" id="TDC79399.1"/>
    </source>
</evidence>
<reference evidence="3 4" key="1">
    <citation type="submission" date="2019-03" db="EMBL/GenBank/DDBJ databases">
        <title>Draft genome sequences of novel Actinobacteria.</title>
        <authorList>
            <person name="Sahin N."/>
            <person name="Ay H."/>
            <person name="Saygin H."/>
        </authorList>
    </citation>
    <scope>NUCLEOTIDE SEQUENCE [LARGE SCALE GENOMIC DNA]</scope>
    <source>
        <strain evidence="3 4">DSM 41900</strain>
    </source>
</reference>
<sequence>MKKLALVLTSSAALMVTLSACGDDSGAQTDEWAKNVCDEVQPQVSQIQAANAAITDASAGDRAPADVQAADSAAFQDISAAYASLADAVDAAGDPPVDEGAQLRQDAVSELRAISESYAALQETVDGLDTSDQAAFADGLQGVAGQLQELGQSGDEALNELQSGELGQAMARQEGCQRPAEVPSGGSDESTDAEGGEGGEDGDGGEAQDENADSAEDAENQNTEDGSGDQPGTELDGADG</sequence>
<gene>
    <name evidence="3" type="ORF">E1283_02770</name>
</gene>
<keyword evidence="2" id="KW-0732">Signal</keyword>
<dbReference type="EMBL" id="SMKI01000017">
    <property type="protein sequence ID" value="TDC79399.1"/>
    <property type="molecule type" value="Genomic_DNA"/>
</dbReference>
<name>A0A4R4TYW8_9ACTN</name>
<evidence type="ECO:0000313" key="4">
    <source>
        <dbReference type="Proteomes" id="UP000295345"/>
    </source>
</evidence>
<dbReference type="OrthoDB" id="4350650at2"/>
<dbReference type="RefSeq" id="WP_132816183.1">
    <property type="nucleotide sequence ID" value="NZ_SMKI01000017.1"/>
</dbReference>
<protein>
    <submittedName>
        <fullName evidence="3">Small secreted protein</fullName>
    </submittedName>
</protein>
<feature type="region of interest" description="Disordered" evidence="1">
    <location>
        <begin position="154"/>
        <end position="240"/>
    </location>
</feature>
<evidence type="ECO:0000256" key="1">
    <source>
        <dbReference type="SAM" id="MobiDB-lite"/>
    </source>
</evidence>
<dbReference type="Proteomes" id="UP000295345">
    <property type="component" value="Unassembled WGS sequence"/>
</dbReference>
<feature type="compositionally biased region" description="Acidic residues" evidence="1">
    <location>
        <begin position="189"/>
        <end position="219"/>
    </location>
</feature>
<organism evidence="3 4">
    <name type="scientific">Streptomyces hainanensis</name>
    <dbReference type="NCBI Taxonomy" id="402648"/>
    <lineage>
        <taxon>Bacteria</taxon>
        <taxon>Bacillati</taxon>
        <taxon>Actinomycetota</taxon>
        <taxon>Actinomycetes</taxon>
        <taxon>Kitasatosporales</taxon>
        <taxon>Streptomycetaceae</taxon>
        <taxon>Streptomyces</taxon>
    </lineage>
</organism>
<keyword evidence="4" id="KW-1185">Reference proteome</keyword>
<evidence type="ECO:0000256" key="2">
    <source>
        <dbReference type="SAM" id="SignalP"/>
    </source>
</evidence>
<dbReference type="PROSITE" id="PS51257">
    <property type="entry name" value="PROKAR_LIPOPROTEIN"/>
    <property type="match status" value="1"/>
</dbReference>
<comment type="caution">
    <text evidence="3">The sequence shown here is derived from an EMBL/GenBank/DDBJ whole genome shotgun (WGS) entry which is preliminary data.</text>
</comment>
<feature type="signal peptide" evidence="2">
    <location>
        <begin position="1"/>
        <end position="22"/>
    </location>
</feature>
<feature type="chain" id="PRO_5020401279" evidence="2">
    <location>
        <begin position="23"/>
        <end position="240"/>
    </location>
</feature>
<accession>A0A4R4TYW8</accession>
<proteinExistence type="predicted"/>
<dbReference type="AlphaFoldDB" id="A0A4R4TYW8"/>